<dbReference type="EMBL" id="JAESVG020000010">
    <property type="protein sequence ID" value="KAG8623824.1"/>
    <property type="molecule type" value="Genomic_DNA"/>
</dbReference>
<dbReference type="Pfam" id="PF04695">
    <property type="entry name" value="Pex14_N"/>
    <property type="match status" value="1"/>
</dbReference>
<evidence type="ECO:0000256" key="3">
    <source>
        <dbReference type="ARBA" id="ARBA00023140"/>
    </source>
</evidence>
<sequence length="383" mass="42319">MSGDPKARSIPSWQQQPLKDEAKKEASSTEPATPQEHELQTVHESGGSSKEEEVVTSSQLQSSFSLEEVKRFLDDPSVRDAPEEKKRSFLASKGVDQKTVDAILREQSRADILERQLDFDVKDFASRSSPPPPLTPVRDSPPIVTYPEFLVKPQKPPPLVTVGRLLTTAYIAGGLATTFYGLSKYIIEPMAANLTEARHEFAEHSTKKVQSLNEKLEEVVSKVPPPKSTISPSDHISDLESITSDPTELFHRDIGVQTSPSLSRRPSTDSSLPDPATRTLAEKQEERLRIIRSHLDEILDGEVSGREGNGSLETSVGDLRDYLNGLFFAPQRHVEYGVWQSKDPEDKKDDAVAAFRSEIRGVKGMLLSARRFPAGKPTTKVGA</sequence>
<organism evidence="10 11">
    <name type="scientific">Elsinoe batatas</name>
    <dbReference type="NCBI Taxonomy" id="2601811"/>
    <lineage>
        <taxon>Eukaryota</taxon>
        <taxon>Fungi</taxon>
        <taxon>Dikarya</taxon>
        <taxon>Ascomycota</taxon>
        <taxon>Pezizomycotina</taxon>
        <taxon>Dothideomycetes</taxon>
        <taxon>Dothideomycetidae</taxon>
        <taxon>Myriangiales</taxon>
        <taxon>Elsinoaceae</taxon>
        <taxon>Elsinoe</taxon>
    </lineage>
</organism>
<dbReference type="OrthoDB" id="441517at2759"/>
<feature type="region of interest" description="Disordered" evidence="8">
    <location>
        <begin position="218"/>
        <end position="239"/>
    </location>
</feature>
<dbReference type="PANTHER" id="PTHR23058">
    <property type="entry name" value="PEROXISOMAL MEMBRANE PROTEIN PEX14"/>
    <property type="match status" value="1"/>
</dbReference>
<keyword evidence="7" id="KW-0472">Membrane</keyword>
<evidence type="ECO:0000259" key="9">
    <source>
        <dbReference type="Pfam" id="PF04695"/>
    </source>
</evidence>
<dbReference type="GO" id="GO:0005102">
    <property type="term" value="F:signaling receptor binding"/>
    <property type="evidence" value="ECO:0007669"/>
    <property type="project" value="TreeGrafter"/>
</dbReference>
<accession>A0A8K0KTZ4</accession>
<comment type="function">
    <text evidence="7">Component of the PEX13-PEX14 docking complex, a translocon channel that specifically mediates the import of peroxisomal cargo proteins bound to PEX5 receptor. The PEX13-PEX14 docking complex forms a large import pore which can be opened to a diameter of about 9 nm. Mechanistically, PEX5 receptor along with cargo proteins associates with the PEX14 subunit of the PEX13-PEX14 docking complex in the cytosol, leading to the insertion of the receptor into the organelle membrane with the concomitant translocation of the cargo into the peroxisome matrix.</text>
</comment>
<dbReference type="InterPro" id="IPR006785">
    <property type="entry name" value="Pex14_N"/>
</dbReference>
<reference evidence="10" key="1">
    <citation type="submission" date="2021-07" db="EMBL/GenBank/DDBJ databases">
        <title>Elsinoe batatas strain:CRI-CJ2 Genome sequencing and assembly.</title>
        <authorList>
            <person name="Huang L."/>
        </authorList>
    </citation>
    <scope>NUCLEOTIDE SEQUENCE</scope>
    <source>
        <strain evidence="10">CRI-CJ2</strain>
    </source>
</reference>
<gene>
    <name evidence="10" type="ORF">KVT40_008800</name>
</gene>
<feature type="domain" description="Peroxisome membrane anchor protein Pex14p N-terminal" evidence="9">
    <location>
        <begin position="65"/>
        <end position="106"/>
    </location>
</feature>
<feature type="compositionally biased region" description="Polar residues" evidence="8">
    <location>
        <begin position="228"/>
        <end position="239"/>
    </location>
</feature>
<keyword evidence="7" id="KW-0813">Transport</keyword>
<feature type="compositionally biased region" description="Low complexity" evidence="8">
    <location>
        <begin position="55"/>
        <end position="66"/>
    </location>
</feature>
<comment type="caution">
    <text evidence="10">The sequence shown here is derived from an EMBL/GenBank/DDBJ whole genome shotgun (WGS) entry which is preliminary data.</text>
</comment>
<dbReference type="Proteomes" id="UP000809789">
    <property type="component" value="Unassembled WGS sequence"/>
</dbReference>
<dbReference type="GO" id="GO:1990429">
    <property type="term" value="C:peroxisomal importomer complex"/>
    <property type="evidence" value="ECO:0007669"/>
    <property type="project" value="TreeGrafter"/>
</dbReference>
<keyword evidence="2" id="KW-0811">Translocation</keyword>
<keyword evidence="11" id="KW-1185">Reference proteome</keyword>
<keyword evidence="3 7" id="KW-0576">Peroxisome</keyword>
<evidence type="ECO:0000256" key="8">
    <source>
        <dbReference type="SAM" id="MobiDB-lite"/>
    </source>
</evidence>
<comment type="similarity">
    <text evidence="1 7">Belongs to the peroxin-14 family.</text>
</comment>
<dbReference type="InterPro" id="IPR036388">
    <property type="entry name" value="WH-like_DNA-bd_sf"/>
</dbReference>
<dbReference type="PANTHER" id="PTHR23058:SF5">
    <property type="entry name" value="PEROXISOMAL MEMBRANE PROTEIN PEX14"/>
    <property type="match status" value="1"/>
</dbReference>
<keyword evidence="7" id="KW-0653">Protein transport</keyword>
<proteinExistence type="inferred from homology"/>
<feature type="compositionally biased region" description="Polar residues" evidence="8">
    <location>
        <begin position="256"/>
        <end position="271"/>
    </location>
</feature>
<evidence type="ECO:0000313" key="10">
    <source>
        <dbReference type="EMBL" id="KAG8623824.1"/>
    </source>
</evidence>
<evidence type="ECO:0000313" key="11">
    <source>
        <dbReference type="Proteomes" id="UP000809789"/>
    </source>
</evidence>
<dbReference type="AlphaFoldDB" id="A0A8K0KTZ4"/>
<evidence type="ECO:0000256" key="7">
    <source>
        <dbReference type="RuleBase" id="RU367032"/>
    </source>
</evidence>
<dbReference type="Gene3D" id="1.10.10.10">
    <property type="entry name" value="Winged helix-like DNA-binding domain superfamily/Winged helix DNA-binding domain"/>
    <property type="match status" value="1"/>
</dbReference>
<feature type="compositionally biased region" description="Basic and acidic residues" evidence="8">
    <location>
        <begin position="67"/>
        <end position="87"/>
    </location>
</feature>
<evidence type="ECO:0000256" key="2">
    <source>
        <dbReference type="ARBA" id="ARBA00023010"/>
    </source>
</evidence>
<protein>
    <recommendedName>
        <fullName evidence="4 7">Peroxisomal membrane protein PEX14</fullName>
    </recommendedName>
    <alternativeName>
        <fullName evidence="5 7">Peroxin-14</fullName>
    </alternativeName>
</protein>
<dbReference type="GO" id="GO:0016560">
    <property type="term" value="P:protein import into peroxisome matrix, docking"/>
    <property type="evidence" value="ECO:0007669"/>
    <property type="project" value="UniProtKB-UniRule"/>
</dbReference>
<dbReference type="InterPro" id="IPR025655">
    <property type="entry name" value="PEX14"/>
</dbReference>
<feature type="region of interest" description="Disordered" evidence="8">
    <location>
        <begin position="256"/>
        <end position="278"/>
    </location>
</feature>
<evidence type="ECO:0000256" key="6">
    <source>
        <dbReference type="ARBA" id="ARBA00046271"/>
    </source>
</evidence>
<name>A0A8K0KTZ4_9PEZI</name>
<dbReference type="GO" id="GO:0005778">
    <property type="term" value="C:peroxisomal membrane"/>
    <property type="evidence" value="ECO:0007669"/>
    <property type="project" value="UniProtKB-SubCell"/>
</dbReference>
<feature type="compositionally biased region" description="Basic and acidic residues" evidence="8">
    <location>
        <begin position="18"/>
        <end position="27"/>
    </location>
</feature>
<evidence type="ECO:0000256" key="4">
    <source>
        <dbReference type="ARBA" id="ARBA00029502"/>
    </source>
</evidence>
<evidence type="ECO:0000256" key="5">
    <source>
        <dbReference type="ARBA" id="ARBA00029691"/>
    </source>
</evidence>
<comment type="subcellular location">
    <subcellularLocation>
        <location evidence="6 7">Peroxisome membrane</location>
    </subcellularLocation>
</comment>
<evidence type="ECO:0000256" key="1">
    <source>
        <dbReference type="ARBA" id="ARBA00005443"/>
    </source>
</evidence>
<feature type="region of interest" description="Disordered" evidence="8">
    <location>
        <begin position="1"/>
        <end position="92"/>
    </location>
</feature>